<dbReference type="Gene3D" id="3.90.550.10">
    <property type="entry name" value="Spore Coat Polysaccharide Biosynthesis Protein SpsA, Chain A"/>
    <property type="match status" value="1"/>
</dbReference>
<dbReference type="CDD" id="cd02513">
    <property type="entry name" value="CMP-NeuAc_Synthase"/>
    <property type="match status" value="1"/>
</dbReference>
<dbReference type="AlphaFoldDB" id="A0A1G2NH68"/>
<dbReference type="SUPFAM" id="SSF53448">
    <property type="entry name" value="Nucleotide-diphospho-sugar transferases"/>
    <property type="match status" value="1"/>
</dbReference>
<comment type="caution">
    <text evidence="1">The sequence shown here is derived from an EMBL/GenBank/DDBJ whole genome shotgun (WGS) entry which is preliminary data.</text>
</comment>
<evidence type="ECO:0000313" key="1">
    <source>
        <dbReference type="EMBL" id="OHA34809.1"/>
    </source>
</evidence>
<dbReference type="PANTHER" id="PTHR21485:SF6">
    <property type="entry name" value="N-ACYLNEURAMINATE CYTIDYLYLTRANSFERASE-RELATED"/>
    <property type="match status" value="1"/>
</dbReference>
<dbReference type="InterPro" id="IPR029044">
    <property type="entry name" value="Nucleotide-diphossugar_trans"/>
</dbReference>
<dbReference type="InterPro" id="IPR003329">
    <property type="entry name" value="Cytidylyl_trans"/>
</dbReference>
<evidence type="ECO:0000313" key="2">
    <source>
        <dbReference type="Proteomes" id="UP000177797"/>
    </source>
</evidence>
<dbReference type="GO" id="GO:0008781">
    <property type="term" value="F:N-acylneuraminate cytidylyltransferase activity"/>
    <property type="evidence" value="ECO:0007669"/>
    <property type="project" value="TreeGrafter"/>
</dbReference>
<organism evidence="1 2">
    <name type="scientific">Candidatus Taylorbacteria bacterium RIFCSPLOWO2_01_FULL_48_100</name>
    <dbReference type="NCBI Taxonomy" id="1802322"/>
    <lineage>
        <taxon>Bacteria</taxon>
        <taxon>Candidatus Tayloriibacteriota</taxon>
    </lineage>
</organism>
<dbReference type="EMBL" id="MHSA01000007">
    <property type="protein sequence ID" value="OHA34809.1"/>
    <property type="molecule type" value="Genomic_DNA"/>
</dbReference>
<accession>A0A1G2NH68</accession>
<reference evidence="1 2" key="1">
    <citation type="journal article" date="2016" name="Nat. Commun.">
        <title>Thousands of microbial genomes shed light on interconnected biogeochemical processes in an aquifer system.</title>
        <authorList>
            <person name="Anantharaman K."/>
            <person name="Brown C.T."/>
            <person name="Hug L.A."/>
            <person name="Sharon I."/>
            <person name="Castelle C.J."/>
            <person name="Probst A.J."/>
            <person name="Thomas B.C."/>
            <person name="Singh A."/>
            <person name="Wilkins M.J."/>
            <person name="Karaoz U."/>
            <person name="Brodie E.L."/>
            <person name="Williams K.H."/>
            <person name="Hubbard S.S."/>
            <person name="Banfield J.F."/>
        </authorList>
    </citation>
    <scope>NUCLEOTIDE SEQUENCE [LARGE SCALE GENOMIC DNA]</scope>
</reference>
<protein>
    <recommendedName>
        <fullName evidence="3">Acylneuraminate cytidylyltransferase</fullName>
    </recommendedName>
</protein>
<proteinExistence type="predicted"/>
<dbReference type="Proteomes" id="UP000177797">
    <property type="component" value="Unassembled WGS sequence"/>
</dbReference>
<sequence>MKIYAIIPARGGSKGVPGKNVKDLCGKPLIAWTIEAARKVPEISRIIVNTDDAEIAAEAKKHGAEVFTRPKELAADLTLDLPVFEHHLRALEAEGDLPDMIVDIRATAPLRRAERIAEGIELLQRLGRAGADSVRAVSSASKHPYKMWRFNGEHIEPFLGEAHTGMKEPYNVARQMLPDIFQNNGCMNAFWPETILDKKSMTGEKIAGFVMDEWESVNIDHPVDFLIAEQLMKIHYAS</sequence>
<gene>
    <name evidence="1" type="ORF">A2938_00050</name>
</gene>
<dbReference type="PANTHER" id="PTHR21485">
    <property type="entry name" value="HAD SUPERFAMILY MEMBERS CMAS AND KDSC"/>
    <property type="match status" value="1"/>
</dbReference>
<dbReference type="Pfam" id="PF02348">
    <property type="entry name" value="CTP_transf_3"/>
    <property type="match status" value="1"/>
</dbReference>
<dbReference type="InterPro" id="IPR050793">
    <property type="entry name" value="CMP-NeuNAc_synthase"/>
</dbReference>
<evidence type="ECO:0008006" key="3">
    <source>
        <dbReference type="Google" id="ProtNLM"/>
    </source>
</evidence>
<name>A0A1G2NH68_9BACT</name>